<accession>A0A2Z6P9R5</accession>
<dbReference type="EMBL" id="DF973830">
    <property type="protein sequence ID" value="GAU40859.1"/>
    <property type="molecule type" value="Genomic_DNA"/>
</dbReference>
<reference evidence="4" key="1">
    <citation type="journal article" date="2017" name="Front. Plant Sci.">
        <title>Climate Clever Clovers: New Paradigm to Reduce the Environmental Footprint of Ruminants by Breeding Low Methanogenic Forages Utilizing Haplotype Variation.</title>
        <authorList>
            <person name="Kaur P."/>
            <person name="Appels R."/>
            <person name="Bayer P.E."/>
            <person name="Keeble-Gagnere G."/>
            <person name="Wang J."/>
            <person name="Hirakawa H."/>
            <person name="Shirasawa K."/>
            <person name="Vercoe P."/>
            <person name="Stefanova K."/>
            <person name="Durmic Z."/>
            <person name="Nichols P."/>
            <person name="Revell C."/>
            <person name="Isobe S.N."/>
            <person name="Edwards D."/>
            <person name="Erskine W."/>
        </authorList>
    </citation>
    <scope>NUCLEOTIDE SEQUENCE [LARGE SCALE GENOMIC DNA]</scope>
    <source>
        <strain evidence="4">cv. Daliak</strain>
    </source>
</reference>
<evidence type="ECO:0008006" key="5">
    <source>
        <dbReference type="Google" id="ProtNLM"/>
    </source>
</evidence>
<feature type="domain" description="Reverse transcriptase zinc-binding" evidence="2">
    <location>
        <begin position="194"/>
        <end position="258"/>
    </location>
</feature>
<dbReference type="OrthoDB" id="1430973at2759"/>
<organism evidence="3 4">
    <name type="scientific">Trifolium subterraneum</name>
    <name type="common">Subterranean clover</name>
    <dbReference type="NCBI Taxonomy" id="3900"/>
    <lineage>
        <taxon>Eukaryota</taxon>
        <taxon>Viridiplantae</taxon>
        <taxon>Streptophyta</taxon>
        <taxon>Embryophyta</taxon>
        <taxon>Tracheophyta</taxon>
        <taxon>Spermatophyta</taxon>
        <taxon>Magnoliopsida</taxon>
        <taxon>eudicotyledons</taxon>
        <taxon>Gunneridae</taxon>
        <taxon>Pentapetalae</taxon>
        <taxon>rosids</taxon>
        <taxon>fabids</taxon>
        <taxon>Fabales</taxon>
        <taxon>Fabaceae</taxon>
        <taxon>Papilionoideae</taxon>
        <taxon>50 kb inversion clade</taxon>
        <taxon>NPAAA clade</taxon>
        <taxon>Hologalegina</taxon>
        <taxon>IRL clade</taxon>
        <taxon>Trifolieae</taxon>
        <taxon>Trifolium</taxon>
    </lineage>
</organism>
<dbReference type="GO" id="GO:0004523">
    <property type="term" value="F:RNA-DNA hybrid ribonuclease activity"/>
    <property type="evidence" value="ECO:0007669"/>
    <property type="project" value="InterPro"/>
</dbReference>
<evidence type="ECO:0000313" key="3">
    <source>
        <dbReference type="EMBL" id="GAU40859.1"/>
    </source>
</evidence>
<proteinExistence type="predicted"/>
<evidence type="ECO:0000259" key="1">
    <source>
        <dbReference type="Pfam" id="PF13456"/>
    </source>
</evidence>
<sequence>MMNSFWWGHYGAQNRGINWMSWEKLAMHKNDGGMGFKHLSTFNLDMPSKQGWRILTSPNTLIAKMYKGKYFPNCEFFDSSPGHNPTFVWTSICNSKFILRVGCRWRIGDGNNIPLWNENWLVDALPLKPINNIDLTYSGLMVSDLMENDSKEWNVHRISAMFDQPSAARILATPLYPSVTDDRRLWRGESKGEYSVKSAYRICVQKLIDTSHMRVNGNWNLVWDIKAPPKIKNLIWRICRRCLPTHVRLRDKGVECTQVVSNAVNNNNNAQDIIFHILQQLSKDDSAEWKAVRIVASYPDSKTQEPSARKWRKPMAERVKCNIDASFPANSDQVCIDICIRDEHSAFILAKTEWLNPKSEVHIGEALSLLSALDWVYELQLGHVDFELDSKKVIDGFHSSAKDLF</sequence>
<feature type="domain" description="RNase H type-1" evidence="1">
    <location>
        <begin position="322"/>
        <end position="395"/>
    </location>
</feature>
<dbReference type="Pfam" id="PF13456">
    <property type="entry name" value="RVT_3"/>
    <property type="match status" value="1"/>
</dbReference>
<dbReference type="GO" id="GO:0003676">
    <property type="term" value="F:nucleic acid binding"/>
    <property type="evidence" value="ECO:0007669"/>
    <property type="project" value="InterPro"/>
</dbReference>
<name>A0A2Z6P9R5_TRISU</name>
<evidence type="ECO:0000313" key="4">
    <source>
        <dbReference type="Proteomes" id="UP000242715"/>
    </source>
</evidence>
<dbReference type="AlphaFoldDB" id="A0A2Z6P9R5"/>
<dbReference type="Pfam" id="PF13966">
    <property type="entry name" value="zf-RVT"/>
    <property type="match status" value="1"/>
</dbReference>
<dbReference type="PANTHER" id="PTHR47074">
    <property type="entry name" value="BNAC02G40300D PROTEIN"/>
    <property type="match status" value="1"/>
</dbReference>
<dbReference type="PANTHER" id="PTHR47074:SF48">
    <property type="entry name" value="POLYNUCLEOTIDYL TRANSFERASE, RIBONUCLEASE H-LIKE SUPERFAMILY PROTEIN"/>
    <property type="match status" value="1"/>
</dbReference>
<evidence type="ECO:0000259" key="2">
    <source>
        <dbReference type="Pfam" id="PF13966"/>
    </source>
</evidence>
<dbReference type="Proteomes" id="UP000242715">
    <property type="component" value="Unassembled WGS sequence"/>
</dbReference>
<keyword evidence="4" id="KW-1185">Reference proteome</keyword>
<protein>
    <recommendedName>
        <fullName evidence="5">Reverse transcriptase zinc-binding domain-containing protein</fullName>
    </recommendedName>
</protein>
<gene>
    <name evidence="3" type="ORF">TSUD_111910</name>
</gene>
<dbReference type="InterPro" id="IPR026960">
    <property type="entry name" value="RVT-Znf"/>
</dbReference>
<dbReference type="InterPro" id="IPR052929">
    <property type="entry name" value="RNase_H-like_EbsB-rel"/>
</dbReference>
<dbReference type="InterPro" id="IPR002156">
    <property type="entry name" value="RNaseH_domain"/>
</dbReference>